<dbReference type="Gene3D" id="3.40.50.720">
    <property type="entry name" value="NAD(P)-binding Rossmann-like Domain"/>
    <property type="match status" value="1"/>
</dbReference>
<comment type="pathway">
    <text evidence="1">Bacterial outer membrane biogenesis; LPS O-antigen biosynthesis.</text>
</comment>
<organism evidence="4 5">
    <name type="scientific">Sphingomonas desiccabilis</name>
    <dbReference type="NCBI Taxonomy" id="429134"/>
    <lineage>
        <taxon>Bacteria</taxon>
        <taxon>Pseudomonadati</taxon>
        <taxon>Pseudomonadota</taxon>
        <taxon>Alphaproteobacteria</taxon>
        <taxon>Sphingomonadales</taxon>
        <taxon>Sphingomonadaceae</taxon>
        <taxon>Sphingomonas</taxon>
    </lineage>
</organism>
<protein>
    <submittedName>
        <fullName evidence="4">NAD-dependent epimerase/dehydratase family protein</fullName>
    </submittedName>
</protein>
<dbReference type="OrthoDB" id="7941325at2"/>
<dbReference type="AlphaFoldDB" id="A0A4Q2IR28"/>
<evidence type="ECO:0000259" key="3">
    <source>
        <dbReference type="Pfam" id="PF01370"/>
    </source>
</evidence>
<dbReference type="InterPro" id="IPR001509">
    <property type="entry name" value="Epimerase_deHydtase"/>
</dbReference>
<name>A0A4Q2IR28_9SPHN</name>
<comment type="similarity">
    <text evidence="2">Belongs to the NAD(P)-dependent epimerase/dehydratase family.</text>
</comment>
<dbReference type="InterPro" id="IPR036291">
    <property type="entry name" value="NAD(P)-bd_dom_sf"/>
</dbReference>
<dbReference type="PANTHER" id="PTHR43000">
    <property type="entry name" value="DTDP-D-GLUCOSE 4,6-DEHYDRATASE-RELATED"/>
    <property type="match status" value="1"/>
</dbReference>
<evidence type="ECO:0000256" key="2">
    <source>
        <dbReference type="ARBA" id="ARBA00007637"/>
    </source>
</evidence>
<dbReference type="EMBL" id="SDPT01000003">
    <property type="protein sequence ID" value="RXZ30545.1"/>
    <property type="molecule type" value="Genomic_DNA"/>
</dbReference>
<feature type="domain" description="NAD-dependent epimerase/dehydratase" evidence="3">
    <location>
        <begin position="26"/>
        <end position="264"/>
    </location>
</feature>
<dbReference type="RefSeq" id="WP_129343129.1">
    <property type="nucleotide sequence ID" value="NZ_JACIDD010000003.1"/>
</dbReference>
<gene>
    <name evidence="4" type="ORF">EO081_15365</name>
</gene>
<dbReference type="Proteomes" id="UP000292347">
    <property type="component" value="Unassembled WGS sequence"/>
</dbReference>
<dbReference type="Pfam" id="PF01370">
    <property type="entry name" value="Epimerase"/>
    <property type="match status" value="1"/>
</dbReference>
<evidence type="ECO:0000313" key="5">
    <source>
        <dbReference type="Proteomes" id="UP000292347"/>
    </source>
</evidence>
<accession>A0A4Q2IR28</accession>
<evidence type="ECO:0000313" key="4">
    <source>
        <dbReference type="EMBL" id="RXZ30545.1"/>
    </source>
</evidence>
<dbReference type="SUPFAM" id="SSF51735">
    <property type="entry name" value="NAD(P)-binding Rossmann-fold domains"/>
    <property type="match status" value="1"/>
</dbReference>
<sequence length="339" mass="36421">MIPEHDLRAIDLALAPYWPRLDGARIFMTGGTGFIGRWMLEALARAPIDVEVTLLTRDPAAFASRAPHLAARFQTVAGDVLRFESPAGAFTDVIHGATDASAALTANDPQRMFDTIVDGTRAALALARAQDARFLLMSSGAVYGTQPWDQLHVDENWMGGPDPRDPKSSYAEGKRAAETLTAIHHHQFGLHTVTARIFALLGPGLSLDTHFAAGNFIRDAIAGKPVRVTGSGQAVRSYLYAADLAVWMWMLHLTAAPGATYNIGSEEAVSIADLARRTADVLGAPGVEILGQPDPGWNPGRYVPSTQAIRRDLGVAPTIDLNEAIRRTALANGWTQCPK</sequence>
<proteinExistence type="inferred from homology"/>
<evidence type="ECO:0000256" key="1">
    <source>
        <dbReference type="ARBA" id="ARBA00005125"/>
    </source>
</evidence>
<reference evidence="4 5" key="1">
    <citation type="submission" date="2019-01" db="EMBL/GenBank/DDBJ databases">
        <title>Sphingomonas mucosissima sp. nov. and Sphingomonas desiccabilis sp. nov., from biological soil crusts in the Colorado Plateau, USA.</title>
        <authorList>
            <person name="Zhu D."/>
        </authorList>
    </citation>
    <scope>NUCLEOTIDE SEQUENCE [LARGE SCALE GENOMIC DNA]</scope>
    <source>
        <strain evidence="4 5">CP1D</strain>
    </source>
</reference>
<comment type="caution">
    <text evidence="4">The sequence shown here is derived from an EMBL/GenBank/DDBJ whole genome shotgun (WGS) entry which is preliminary data.</text>
</comment>
<keyword evidence="5" id="KW-1185">Reference proteome</keyword>